<reference evidence="1" key="1">
    <citation type="submission" date="2023-05" db="EMBL/GenBank/DDBJ databases">
        <title>Nepenthes gracilis genome sequencing.</title>
        <authorList>
            <person name="Fukushima K."/>
        </authorList>
    </citation>
    <scope>NUCLEOTIDE SEQUENCE</scope>
    <source>
        <strain evidence="1">SING2019-196</strain>
    </source>
</reference>
<proteinExistence type="predicted"/>
<keyword evidence="2" id="KW-1185">Reference proteome</keyword>
<dbReference type="AlphaFoldDB" id="A0AAD3TDT7"/>
<evidence type="ECO:0000313" key="1">
    <source>
        <dbReference type="EMBL" id="GMH26642.1"/>
    </source>
</evidence>
<protein>
    <submittedName>
        <fullName evidence="1">Uncharacterized protein</fullName>
    </submittedName>
</protein>
<dbReference type="PANTHER" id="PTHR34961">
    <property type="entry name" value="TRANSMEMBRANE PROTEIN"/>
    <property type="match status" value="1"/>
</dbReference>
<dbReference type="PANTHER" id="PTHR34961:SF7">
    <property type="entry name" value="TRANSMEMBRANE PROTEIN"/>
    <property type="match status" value="1"/>
</dbReference>
<name>A0AAD3TDT7_NEPGR</name>
<gene>
    <name evidence="1" type="ORF">Nepgr_028485</name>
</gene>
<dbReference type="EMBL" id="BSYO01000031">
    <property type="protein sequence ID" value="GMH26642.1"/>
    <property type="molecule type" value="Genomic_DNA"/>
</dbReference>
<dbReference type="Proteomes" id="UP001279734">
    <property type="component" value="Unassembled WGS sequence"/>
</dbReference>
<organism evidence="1 2">
    <name type="scientific">Nepenthes gracilis</name>
    <name type="common">Slender pitcher plant</name>
    <dbReference type="NCBI Taxonomy" id="150966"/>
    <lineage>
        <taxon>Eukaryota</taxon>
        <taxon>Viridiplantae</taxon>
        <taxon>Streptophyta</taxon>
        <taxon>Embryophyta</taxon>
        <taxon>Tracheophyta</taxon>
        <taxon>Spermatophyta</taxon>
        <taxon>Magnoliopsida</taxon>
        <taxon>eudicotyledons</taxon>
        <taxon>Gunneridae</taxon>
        <taxon>Pentapetalae</taxon>
        <taxon>Caryophyllales</taxon>
        <taxon>Nepenthaceae</taxon>
        <taxon>Nepenthes</taxon>
    </lineage>
</organism>
<sequence length="117" mass="13374">MKPLGIASPLKEKPSMEAEERVMNIPNWDGFRATLRMEGTWWKILGNKIISSALEEKQLEASNKQGLKRIVRSTLESTLHGTDEPMHLSSRDEHVEDAVVMDYAQPHRKPPIHNHKP</sequence>
<accession>A0AAD3TDT7</accession>
<dbReference type="InterPro" id="IPR053313">
    <property type="entry name" value="RGF"/>
</dbReference>
<comment type="caution">
    <text evidence="1">The sequence shown here is derived from an EMBL/GenBank/DDBJ whole genome shotgun (WGS) entry which is preliminary data.</text>
</comment>
<evidence type="ECO:0000313" key="2">
    <source>
        <dbReference type="Proteomes" id="UP001279734"/>
    </source>
</evidence>